<dbReference type="Gene3D" id="3.60.15.10">
    <property type="entry name" value="Ribonuclease Z/Hydroxyacylglutathione hydrolase-like"/>
    <property type="match status" value="1"/>
</dbReference>
<accession>A0ABT3AA20</accession>
<dbReference type="Pfam" id="PF12706">
    <property type="entry name" value="Lactamase_B_2"/>
    <property type="match status" value="1"/>
</dbReference>
<protein>
    <submittedName>
        <fullName evidence="3">MBL fold metallo-hydrolase</fullName>
    </submittedName>
</protein>
<evidence type="ECO:0000259" key="2">
    <source>
        <dbReference type="Pfam" id="PF12706"/>
    </source>
</evidence>
<feature type="signal peptide" evidence="1">
    <location>
        <begin position="1"/>
        <end position="20"/>
    </location>
</feature>
<reference evidence="3 4" key="1">
    <citation type="submission" date="2022-10" db="EMBL/GenBank/DDBJ databases">
        <title>Aestuariibacter sp. AA17 isolated from Montipora capitata coral fragment.</title>
        <authorList>
            <person name="Emsley S.A."/>
            <person name="Pfannmuller K.M."/>
            <person name="Loughran R.M."/>
            <person name="Shlafstein M."/>
            <person name="Papke E."/>
            <person name="Saw J.H."/>
            <person name="Ushijima B."/>
            <person name="Videau P."/>
        </authorList>
    </citation>
    <scope>NUCLEOTIDE SEQUENCE [LARGE SCALE GENOMIC DNA]</scope>
    <source>
        <strain evidence="3 4">AA17</strain>
    </source>
</reference>
<feature type="chain" id="PRO_5045052833" evidence="1">
    <location>
        <begin position="21"/>
        <end position="364"/>
    </location>
</feature>
<comment type="caution">
    <text evidence="3">The sequence shown here is derived from an EMBL/GenBank/DDBJ whole genome shotgun (WGS) entry which is preliminary data.</text>
</comment>
<evidence type="ECO:0000256" key="1">
    <source>
        <dbReference type="SAM" id="SignalP"/>
    </source>
</evidence>
<dbReference type="SUPFAM" id="SSF56281">
    <property type="entry name" value="Metallo-hydrolase/oxidoreductase"/>
    <property type="match status" value="1"/>
</dbReference>
<sequence>MRYVLTLLAVALAVSGCASIFGKPNVVTVNQHGNTKVVYRADDKTRFRNLYAGKKIYPLTCEADCYAPRRELECESDNEDCHYIGKQTLPTLSAGFTVTWLGHASFHVETDEGARFLFDPVSDQFDWPVNWAFYLSEGFNRQPPNWPDDEKMSEIDAVMYSHIHYDHFNKSDIKDLGPAPQYLTPLNTAHHFPEEGLSIEEMAWYATTEIKNTRIHFVPAHHFSSRIWVPFIYDDNEKSLWGGWILENKGKTLFFAGDTGYSQHFKDIQAKYGNIDICLLPIASYFHEEYGEWYRYVHTTPEDTLMAAKELQCGVVIPWGFGKHSWKMGDISSHSALTRLLNMYEKIDTPPPLFILNEGDSVRF</sequence>
<keyword evidence="1" id="KW-0732">Signal</keyword>
<dbReference type="PANTHER" id="PTHR15032">
    <property type="entry name" value="N-ACYL-PHOSPHATIDYLETHANOLAMINE-HYDROLYZING PHOSPHOLIPASE D"/>
    <property type="match status" value="1"/>
</dbReference>
<evidence type="ECO:0000313" key="3">
    <source>
        <dbReference type="EMBL" id="MCV2885127.1"/>
    </source>
</evidence>
<keyword evidence="4" id="KW-1185">Reference proteome</keyword>
<dbReference type="PANTHER" id="PTHR15032:SF4">
    <property type="entry name" value="N-ACYL-PHOSPHATIDYLETHANOLAMINE-HYDROLYZING PHOSPHOLIPASE D"/>
    <property type="match status" value="1"/>
</dbReference>
<feature type="domain" description="Metallo-beta-lactamase" evidence="2">
    <location>
        <begin position="115"/>
        <end position="318"/>
    </location>
</feature>
<dbReference type="InterPro" id="IPR001279">
    <property type="entry name" value="Metallo-B-lactamas"/>
</dbReference>
<dbReference type="EMBL" id="JAOWKX010000005">
    <property type="protein sequence ID" value="MCV2885127.1"/>
    <property type="molecule type" value="Genomic_DNA"/>
</dbReference>
<proteinExistence type="predicted"/>
<dbReference type="PROSITE" id="PS51257">
    <property type="entry name" value="PROKAR_LIPOPROTEIN"/>
    <property type="match status" value="1"/>
</dbReference>
<name>A0ABT3AA20_9ALTE</name>
<dbReference type="Proteomes" id="UP001652504">
    <property type="component" value="Unassembled WGS sequence"/>
</dbReference>
<organism evidence="3 4">
    <name type="scientific">Fluctibacter corallii</name>
    <dbReference type="NCBI Taxonomy" id="2984329"/>
    <lineage>
        <taxon>Bacteria</taxon>
        <taxon>Pseudomonadati</taxon>
        <taxon>Pseudomonadota</taxon>
        <taxon>Gammaproteobacteria</taxon>
        <taxon>Alteromonadales</taxon>
        <taxon>Alteromonadaceae</taxon>
        <taxon>Fluctibacter</taxon>
    </lineage>
</organism>
<dbReference type="InterPro" id="IPR036866">
    <property type="entry name" value="RibonucZ/Hydroxyglut_hydro"/>
</dbReference>
<dbReference type="RefSeq" id="WP_263712419.1">
    <property type="nucleotide sequence ID" value="NZ_JAOWKX010000005.1"/>
</dbReference>
<evidence type="ECO:0000313" key="4">
    <source>
        <dbReference type="Proteomes" id="UP001652504"/>
    </source>
</evidence>
<gene>
    <name evidence="3" type="ORF">OE749_10530</name>
</gene>